<dbReference type="GO" id="GO:0044611">
    <property type="term" value="C:nuclear pore inner ring"/>
    <property type="evidence" value="ECO:0007669"/>
    <property type="project" value="TreeGrafter"/>
</dbReference>
<reference evidence="5 6" key="1">
    <citation type="submission" date="2023-10" db="EMBL/GenBank/DDBJ databases">
        <title>Draft Genome Sequence of Candida saopaulonensis from a very Premature Infant with Sepsis.</title>
        <authorList>
            <person name="Ning Y."/>
            <person name="Dai R."/>
            <person name="Xiao M."/>
            <person name="Xu Y."/>
            <person name="Yan Q."/>
            <person name="Zhang L."/>
        </authorList>
    </citation>
    <scope>NUCLEOTIDE SEQUENCE [LARGE SCALE GENOMIC DNA]</scope>
    <source>
        <strain evidence="5 6">19XY460</strain>
    </source>
</reference>
<dbReference type="Pfam" id="PF11894">
    <property type="entry name" value="Nup192"/>
    <property type="match status" value="2"/>
</dbReference>
<dbReference type="GO" id="GO:0017056">
    <property type="term" value="F:structural constituent of nuclear pore"/>
    <property type="evidence" value="ECO:0007669"/>
    <property type="project" value="TreeGrafter"/>
</dbReference>
<evidence type="ECO:0000256" key="3">
    <source>
        <dbReference type="ARBA" id="ARBA00022448"/>
    </source>
</evidence>
<evidence type="ECO:0008006" key="7">
    <source>
        <dbReference type="Google" id="ProtNLM"/>
    </source>
</evidence>
<evidence type="ECO:0000256" key="2">
    <source>
        <dbReference type="ARBA" id="ARBA00005892"/>
    </source>
</evidence>
<organism evidence="5 6">
    <name type="scientific">Australozyma saopauloensis</name>
    <dbReference type="NCBI Taxonomy" id="291208"/>
    <lineage>
        <taxon>Eukaryota</taxon>
        <taxon>Fungi</taxon>
        <taxon>Dikarya</taxon>
        <taxon>Ascomycota</taxon>
        <taxon>Saccharomycotina</taxon>
        <taxon>Pichiomycetes</taxon>
        <taxon>Metschnikowiaceae</taxon>
        <taxon>Australozyma</taxon>
    </lineage>
</organism>
<gene>
    <name evidence="5" type="ORF">PUMCH_004516</name>
</gene>
<dbReference type="PANTHER" id="PTHR31344">
    <property type="entry name" value="NUCLEAR PORE COMPLEX PROTEIN NUP205"/>
    <property type="match status" value="1"/>
</dbReference>
<name>A0AAX4HFM9_9ASCO</name>
<evidence type="ECO:0000256" key="1">
    <source>
        <dbReference type="ARBA" id="ARBA00004123"/>
    </source>
</evidence>
<dbReference type="Proteomes" id="UP001338582">
    <property type="component" value="Chromosome 5"/>
</dbReference>
<dbReference type="KEGG" id="asau:88175576"/>
<evidence type="ECO:0000256" key="4">
    <source>
        <dbReference type="ARBA" id="ARBA00023242"/>
    </source>
</evidence>
<dbReference type="PANTHER" id="PTHR31344:SF0">
    <property type="entry name" value="NUCLEAR PORE COMPLEX PROTEIN NUP205"/>
    <property type="match status" value="1"/>
</dbReference>
<dbReference type="InterPro" id="IPR021827">
    <property type="entry name" value="Nup186/Nup192/Nup205"/>
</dbReference>
<evidence type="ECO:0000313" key="6">
    <source>
        <dbReference type="Proteomes" id="UP001338582"/>
    </source>
</evidence>
<proteinExistence type="inferred from homology"/>
<protein>
    <recommendedName>
        <fullName evidence="7">Nucleoporin</fullName>
    </recommendedName>
</protein>
<evidence type="ECO:0000313" key="5">
    <source>
        <dbReference type="EMBL" id="WPK27141.1"/>
    </source>
</evidence>
<dbReference type="RefSeq" id="XP_062879519.1">
    <property type="nucleotide sequence ID" value="XM_063023449.1"/>
</dbReference>
<keyword evidence="3" id="KW-0813">Transport</keyword>
<sequence>MSTDTKPLSWALDEFSECYSAFKLQSSLANFSLDQIKQDLKEILVVPGRSEKSRKTLADGESGKPVLLPGGQEVVLNAAFISAASTLAFELELDELYTAELMFQALDTSFLKGADPVEAGTLLFFQRYQYILNILGYLVAERKLHAVFGKDCEKQVLASILASYKKIYALLLMQNDLIDKQRATADVNNLQFVNKICYAKRQLFDLHDLLSQILCTLVDSYAESLSNFDTYSTLTTHINTYIKSDEDIFILHYIPSLARIVTSLVDSPEDQVKKFHGSFTQDLKADYAKVSSGDGLDLSKSTLRSYTRVVYLMFFITFIPWCKQSPQRTSQFDFEKDILKQVEWLISYGTLEQLLCYCSESMRSETKTLIEQGKLLEFRLLLQRSHSSMSAVQLLPKGAAELMHAAKQHPQATNLVSLLDVLCFKLSPTMCDDLLAPYFHTFFSSFINHAAIVLTQLRDSEEDFLLSSSNKKEIESVSAASKSELSQYAEDFNKSHRANTLAQTSMLTRTANLDIDLDELATCAELERFYMACVYTYSYRPELCELFWNSDDQNVMGFITWGLENNTSPLITATFCLLLGSLTYGCSGASVKVWDLLVHSQDGSFKKNDYSKISIDSILNSLSYYVDSLTESLESELIVFAKRQQEKLEHMYSGDNQTSSNSSLSTVQLSDDSVAFISGFFMLLSTLIENSGTDDQVGKTMRESAFSRVLPTITSYLRLDNLISAARSSLAEKKLKFKFFDEENRTILLNLNFNLLTSFAKFESLKINCEIWNLVDKWLCHSLQEGSNPSNSQPTETTRYAGVSIPINSSGPTKNELAKVRNLNVGINMKEAFRIAFHNISEISNFVRLLQRLLFTSTLNDKPVLPYPTDLGAAYRHKKQIGIWPYIEFLIAEVFEKSTDLPVVEARLSIQSDVLSIIENSLTAIDWDLYEELAPKVFPNAAPQNPFALGLSVNGTEVSLSYHNFIRLHHSLAILNYLFDIGACRALFEIINIGDEINTNHETGLLVARALSCVDKILGVQSTFIRKLLPVLQNMDGTHSQSANPMGYGTSMSLMLSTNSKLYENVYYPPNLGTKGLSDFFDVMLINITSVVQVAMYVGSASQDIVKPALSILNKLATAPVFNRSSNISNDNLLLNNRLLSIFEGIDESDRLKFSFLQQVESSNTSLETKLDILSFIHARLVGAKTMTIGHFLLGFVAKAGNLFLDPAEKEVGLFHGLVDLLRSAIDHTSMVNNSTNAQQIISYGPAKLTCLILKIIVELCRNPITSRSALPYLREFDLLEKFLASQIRIDEYTIWDTKRFDGDIQENYSNAFVQDPLARETFLSYIESQNLILQYFSFEVHNNKSIARRERYMNLLLNGTEFFNGTPKILEFLDISSFQLYNIEDFKLKEFEKNYNLGALVQELCQDEELGKMRIDVLERVSKFVSQATFKVSYGEQGAPATMSREIVLVDAVAEAQKVSKSLIQVILALEIKALHSRSLHSWAQLIQVLTKEGLRDKGALILQVLQIVLPKINNDYYERDILFAEELISLCLFLCDIYEKEACEVAHGNDHGLHRLLPLLKTCFKGLASSNSTVNLRSNIYLILNKFLQAGIKSAEMIKQISACMSSTTNKMVDVICNDCVHSEGVLRISSIICLESLVHLLNMEKSQGILNILVKNNSISLLARSLKRADEIISDCGDSNNKSINNNSGAGAAHKNNAYKPNANGTQNPYIYSAQKLDQIPTENGNGNHNSTVAVAKSCRKSGISIDTLLYELTALKTTLYLLIRIGQTKAGASQLVQNEIFPIIRRLQFLAVDVDLGMEFYIEGADGGIDNAAIRLSLDVPITLRDINYRRNIVGGYDGNEAIWEGDDQNNSGKNGSANRGATNSGKSLSYYELLVPVFQLVATILVSGGPSYRPGVGQAEQLLQQFRPLVQAIMKRDAIMATIGQSANGVATGSPEFASEGLPEMVNLFTLIHSVLASSEQ</sequence>
<accession>A0AAX4HFM9</accession>
<dbReference type="EMBL" id="CP138898">
    <property type="protein sequence ID" value="WPK27141.1"/>
    <property type="molecule type" value="Genomic_DNA"/>
</dbReference>
<comment type="subcellular location">
    <subcellularLocation>
        <location evidence="1">Nucleus</location>
    </subcellularLocation>
</comment>
<comment type="similarity">
    <text evidence="2">Belongs to the NUP186/NUP192/NUP205 family.</text>
</comment>
<dbReference type="GeneID" id="88175576"/>
<keyword evidence="4" id="KW-0539">Nucleus</keyword>
<keyword evidence="6" id="KW-1185">Reference proteome</keyword>
<dbReference type="GO" id="GO:0006999">
    <property type="term" value="P:nuclear pore organization"/>
    <property type="evidence" value="ECO:0007669"/>
    <property type="project" value="TreeGrafter"/>
</dbReference>